<reference evidence="10" key="1">
    <citation type="journal article" date="2023" name="G3 (Bethesda)">
        <title>Whole genome assembly and annotation of the endangered Caribbean coral Acropora cervicornis.</title>
        <authorList>
            <person name="Selwyn J.D."/>
            <person name="Vollmer S.V."/>
        </authorList>
    </citation>
    <scope>NUCLEOTIDE SEQUENCE</scope>
    <source>
        <strain evidence="10">K2</strain>
    </source>
</reference>
<feature type="transmembrane region" description="Helical" evidence="8">
    <location>
        <begin position="202"/>
        <end position="223"/>
    </location>
</feature>
<dbReference type="Proteomes" id="UP001249851">
    <property type="component" value="Unassembled WGS sequence"/>
</dbReference>
<evidence type="ECO:0000313" key="11">
    <source>
        <dbReference type="Proteomes" id="UP001249851"/>
    </source>
</evidence>
<keyword evidence="4" id="KW-0297">G-protein coupled receptor</keyword>
<sequence>MQGRKHKELSLLSSSNKGLVLNNSTAMNNTTGNTTSSSEFYKTLTLTLYFLTFFVGLIGNLLVVVIIVRRKKKKSMNDFFVVNLSVSDLFLIIFCLPALIYVQLIGYVGSRFYCKFVWPMVTVSYCSSIFTITSMACYRCKVLLHPLELPPSKKYVLLWISTIWLLSFTTALPLIIVSEFREDFHGSTCFENWPSPNFKRGYTVALFILQYLWPLITIAVAYVRIGIDLSRTKVRRASVSSRGDVSDRGAKEDNIRIIKILAAIVVLFAICMLPVHLAWMYLDFGGEREAEIARVIFKFSDILAILHSCLNAVIYGALTKHLRYGFTSCFFRWLTYLGLRKNRITRPAERQQTYECTPEELITFETSGKTG</sequence>
<evidence type="ECO:0000256" key="1">
    <source>
        <dbReference type="ARBA" id="ARBA00004141"/>
    </source>
</evidence>
<evidence type="ECO:0000313" key="10">
    <source>
        <dbReference type="EMBL" id="KAK2558974.1"/>
    </source>
</evidence>
<keyword evidence="2 8" id="KW-0812">Transmembrane</keyword>
<dbReference type="PROSITE" id="PS50262">
    <property type="entry name" value="G_PROTEIN_RECEP_F1_2"/>
    <property type="match status" value="1"/>
</dbReference>
<dbReference type="AlphaFoldDB" id="A0AAD9QCV0"/>
<dbReference type="InterPro" id="IPR017452">
    <property type="entry name" value="GPCR_Rhodpsn_7TM"/>
</dbReference>
<dbReference type="EMBL" id="JARQWQ010000042">
    <property type="protein sequence ID" value="KAK2558974.1"/>
    <property type="molecule type" value="Genomic_DNA"/>
</dbReference>
<feature type="transmembrane region" description="Helical" evidence="8">
    <location>
        <begin position="260"/>
        <end position="282"/>
    </location>
</feature>
<evidence type="ECO:0000256" key="8">
    <source>
        <dbReference type="SAM" id="Phobius"/>
    </source>
</evidence>
<name>A0AAD9QCV0_ACRCE</name>
<feature type="transmembrane region" description="Helical" evidence="8">
    <location>
        <begin position="302"/>
        <end position="318"/>
    </location>
</feature>
<evidence type="ECO:0000256" key="5">
    <source>
        <dbReference type="ARBA" id="ARBA00023136"/>
    </source>
</evidence>
<evidence type="ECO:0000256" key="7">
    <source>
        <dbReference type="ARBA" id="ARBA00023224"/>
    </source>
</evidence>
<organism evidence="10 11">
    <name type="scientific">Acropora cervicornis</name>
    <name type="common">Staghorn coral</name>
    <dbReference type="NCBI Taxonomy" id="6130"/>
    <lineage>
        <taxon>Eukaryota</taxon>
        <taxon>Metazoa</taxon>
        <taxon>Cnidaria</taxon>
        <taxon>Anthozoa</taxon>
        <taxon>Hexacorallia</taxon>
        <taxon>Scleractinia</taxon>
        <taxon>Astrocoeniina</taxon>
        <taxon>Acroporidae</taxon>
        <taxon>Acropora</taxon>
    </lineage>
</organism>
<dbReference type="PRINTS" id="PR00237">
    <property type="entry name" value="GPCRRHODOPSN"/>
</dbReference>
<feature type="domain" description="G-protein coupled receptors family 1 profile" evidence="9">
    <location>
        <begin position="59"/>
        <end position="315"/>
    </location>
</feature>
<dbReference type="InterPro" id="IPR000276">
    <property type="entry name" value="GPCR_Rhodpsn"/>
</dbReference>
<keyword evidence="7" id="KW-0807">Transducer</keyword>
<evidence type="ECO:0000256" key="4">
    <source>
        <dbReference type="ARBA" id="ARBA00023040"/>
    </source>
</evidence>
<comment type="subcellular location">
    <subcellularLocation>
        <location evidence="1">Membrane</location>
        <topology evidence="1">Multi-pass membrane protein</topology>
    </subcellularLocation>
</comment>
<proteinExistence type="predicted"/>
<dbReference type="PANTHER" id="PTHR45695">
    <property type="entry name" value="LEUCOKININ RECEPTOR-RELATED"/>
    <property type="match status" value="1"/>
</dbReference>
<dbReference type="SUPFAM" id="SSF81321">
    <property type="entry name" value="Family A G protein-coupled receptor-like"/>
    <property type="match status" value="1"/>
</dbReference>
<evidence type="ECO:0000256" key="6">
    <source>
        <dbReference type="ARBA" id="ARBA00023170"/>
    </source>
</evidence>
<feature type="transmembrane region" description="Helical" evidence="8">
    <location>
        <begin position="80"/>
        <end position="104"/>
    </location>
</feature>
<dbReference type="Gene3D" id="1.20.1070.10">
    <property type="entry name" value="Rhodopsin 7-helix transmembrane proteins"/>
    <property type="match status" value="1"/>
</dbReference>
<keyword evidence="6 10" id="KW-0675">Receptor</keyword>
<gene>
    <name evidence="10" type="ORF">P5673_018602</name>
</gene>
<dbReference type="PANTHER" id="PTHR45695:SF9">
    <property type="entry name" value="LEUCOKININ RECEPTOR"/>
    <property type="match status" value="1"/>
</dbReference>
<feature type="transmembrane region" description="Helical" evidence="8">
    <location>
        <begin position="156"/>
        <end position="177"/>
    </location>
</feature>
<feature type="transmembrane region" description="Helical" evidence="8">
    <location>
        <begin position="116"/>
        <end position="136"/>
    </location>
</feature>
<dbReference type="GO" id="GO:0004930">
    <property type="term" value="F:G protein-coupled receptor activity"/>
    <property type="evidence" value="ECO:0007669"/>
    <property type="project" value="UniProtKB-KW"/>
</dbReference>
<keyword evidence="11" id="KW-1185">Reference proteome</keyword>
<feature type="transmembrane region" description="Helical" evidence="8">
    <location>
        <begin position="46"/>
        <end position="68"/>
    </location>
</feature>
<reference evidence="10" key="2">
    <citation type="journal article" date="2023" name="Science">
        <title>Genomic signatures of disease resistance in endangered staghorn corals.</title>
        <authorList>
            <person name="Vollmer S.V."/>
            <person name="Selwyn J.D."/>
            <person name="Despard B.A."/>
            <person name="Roesel C.L."/>
        </authorList>
    </citation>
    <scope>NUCLEOTIDE SEQUENCE</scope>
    <source>
        <strain evidence="10">K2</strain>
    </source>
</reference>
<keyword evidence="5 8" id="KW-0472">Membrane</keyword>
<dbReference type="Pfam" id="PF00001">
    <property type="entry name" value="7tm_1"/>
    <property type="match status" value="1"/>
</dbReference>
<evidence type="ECO:0000259" key="9">
    <source>
        <dbReference type="PROSITE" id="PS50262"/>
    </source>
</evidence>
<evidence type="ECO:0000256" key="2">
    <source>
        <dbReference type="ARBA" id="ARBA00022692"/>
    </source>
</evidence>
<accession>A0AAD9QCV0</accession>
<evidence type="ECO:0000256" key="3">
    <source>
        <dbReference type="ARBA" id="ARBA00022989"/>
    </source>
</evidence>
<keyword evidence="3 8" id="KW-1133">Transmembrane helix</keyword>
<comment type="caution">
    <text evidence="10">The sequence shown here is derived from an EMBL/GenBank/DDBJ whole genome shotgun (WGS) entry which is preliminary data.</text>
</comment>
<protein>
    <submittedName>
        <fullName evidence="10">Neuropeptide Y receptor type 1</fullName>
    </submittedName>
</protein>
<dbReference type="GO" id="GO:0005886">
    <property type="term" value="C:plasma membrane"/>
    <property type="evidence" value="ECO:0007669"/>
    <property type="project" value="TreeGrafter"/>
</dbReference>